<dbReference type="STRING" id="160454.RV10_GL002261"/>
<evidence type="ECO:0000256" key="2">
    <source>
        <dbReference type="ARBA" id="ARBA00023163"/>
    </source>
</evidence>
<sequence length="477" mass="55665">MYSLLKKIITEKDIQRQVSLLEQLLNHPNITVKELAQEIHTTQRTIFSDLQLIRDQLPAGWQIDSSSQGIQLINEEKQLATDLWSLFLPQSVSVQFIKSLFFTRELSTAKFLQENGLSLETLKRHTGKINKHLKPYHIQIKLTAKTAQLAGDESSIRIFFHRLLIPFTHNNYFFEDYAIHEEHYSQYLKQLNQSPLAVETEQIFGTCWFFINAIRVKANCRIDEFPFNEKDPLYQLYQLPLAELYKKEGVYLKEEESFFAFFCFLESWNYNNSFGEALALAQHYPTLAAVAAQLTEQVANQTQISLQQSQLAENLLLLLLKYSESTWLSEQFQLEYQELLTERKNDDRYRSDEELLPILQPILQLDNPVYLLNLIALLEQQALFALQPQIMTVYFIFQGEPAWKVFLQQELTDLLGRRVHLQNLEAFQLQSVAFKPQDIIVSNLPLEAVPVPVVYISTIPTKNELRQLTELTLEHYL</sequence>
<name>R2QHH1_9ENTE</name>
<dbReference type="Gene3D" id="1.10.1790.40">
    <property type="match status" value="1"/>
</dbReference>
<dbReference type="eggNOG" id="COG3711">
    <property type="taxonomic scope" value="Bacteria"/>
</dbReference>
<dbReference type="OrthoDB" id="2191210at2"/>
<dbReference type="SUPFAM" id="SSF46785">
    <property type="entry name" value="Winged helix' DNA-binding domain"/>
    <property type="match status" value="1"/>
</dbReference>
<dbReference type="Gene3D" id="1.10.10.10">
    <property type="entry name" value="Winged helix-like DNA-binding domain superfamily/Winged helix DNA-binding domain"/>
    <property type="match status" value="2"/>
</dbReference>
<evidence type="ECO:0000256" key="1">
    <source>
        <dbReference type="ARBA" id="ARBA00023015"/>
    </source>
</evidence>
<dbReference type="PATRIC" id="fig|1158607.3.peg.1160"/>
<evidence type="ECO:0000259" key="3">
    <source>
        <dbReference type="Pfam" id="PF05043"/>
    </source>
</evidence>
<dbReference type="Gene3D" id="3.40.50.2300">
    <property type="match status" value="1"/>
</dbReference>
<dbReference type="Pfam" id="PF08280">
    <property type="entry name" value="HTH_Mga"/>
    <property type="match status" value="1"/>
</dbReference>
<comment type="caution">
    <text evidence="5">The sequence shown here is derived from an EMBL/GenBank/DDBJ whole genome shotgun (WGS) entry which is preliminary data.</text>
</comment>
<reference evidence="5 6" key="1">
    <citation type="submission" date="2013-02" db="EMBL/GenBank/DDBJ databases">
        <title>The Genome Sequence of Enterococcus pallens BAA-351.</title>
        <authorList>
            <consortium name="The Broad Institute Genome Sequencing Platform"/>
            <consortium name="The Broad Institute Genome Sequencing Center for Infectious Disease"/>
            <person name="Earl A.M."/>
            <person name="Gilmore M.S."/>
            <person name="Lebreton F."/>
            <person name="Walker B."/>
            <person name="Young S.K."/>
            <person name="Zeng Q."/>
            <person name="Gargeya S."/>
            <person name="Fitzgerald M."/>
            <person name="Haas B."/>
            <person name="Abouelleil A."/>
            <person name="Alvarado L."/>
            <person name="Arachchi H.M."/>
            <person name="Berlin A.M."/>
            <person name="Chapman S.B."/>
            <person name="Dewar J."/>
            <person name="Goldberg J."/>
            <person name="Griggs A."/>
            <person name="Gujja S."/>
            <person name="Hansen M."/>
            <person name="Howarth C."/>
            <person name="Imamovic A."/>
            <person name="Larimer J."/>
            <person name="McCowan C."/>
            <person name="Murphy C."/>
            <person name="Neiman D."/>
            <person name="Pearson M."/>
            <person name="Priest M."/>
            <person name="Roberts A."/>
            <person name="Saif S."/>
            <person name="Shea T."/>
            <person name="Sisk P."/>
            <person name="Sykes S."/>
            <person name="Wortman J."/>
            <person name="Nusbaum C."/>
            <person name="Birren B."/>
        </authorList>
    </citation>
    <scope>NUCLEOTIDE SEQUENCE [LARGE SCALE GENOMIC DNA]</scope>
    <source>
        <strain evidence="5 6">ATCC BAA-351</strain>
    </source>
</reference>
<dbReference type="AlphaFoldDB" id="R2QHH1"/>
<accession>R2QHH1</accession>
<proteinExistence type="predicted"/>
<dbReference type="HOGENOM" id="CLU_569549_0_0_9"/>
<dbReference type="Pfam" id="PF05043">
    <property type="entry name" value="Mga"/>
    <property type="match status" value="1"/>
</dbReference>
<dbReference type="Gene3D" id="1.10.1790.30">
    <property type="match status" value="1"/>
</dbReference>
<dbReference type="EMBL" id="AJAQ01000010">
    <property type="protein sequence ID" value="EOH95997.1"/>
    <property type="molecule type" value="Genomic_DNA"/>
</dbReference>
<protein>
    <recommendedName>
        <fullName evidence="7">Mga helix-turn-helix domain-containing protein</fullName>
    </recommendedName>
</protein>
<keyword evidence="1" id="KW-0805">Transcription regulation</keyword>
<evidence type="ECO:0000313" key="5">
    <source>
        <dbReference type="EMBL" id="EOH95997.1"/>
    </source>
</evidence>
<evidence type="ECO:0000259" key="4">
    <source>
        <dbReference type="Pfam" id="PF08280"/>
    </source>
</evidence>
<dbReference type="InterPro" id="IPR007737">
    <property type="entry name" value="Mga_HTH"/>
</dbReference>
<keyword evidence="2" id="KW-0804">Transcription</keyword>
<feature type="domain" description="M protein trans-acting positive regulator (MGA) HTH" evidence="4">
    <location>
        <begin position="11"/>
        <end position="67"/>
    </location>
</feature>
<dbReference type="InterPro" id="IPR036388">
    <property type="entry name" value="WH-like_DNA-bd_sf"/>
</dbReference>
<feature type="domain" description="Mga helix-turn-helix" evidence="3">
    <location>
        <begin position="81"/>
        <end position="163"/>
    </location>
</feature>
<dbReference type="InterPro" id="IPR050661">
    <property type="entry name" value="BglG_antiterminators"/>
</dbReference>
<dbReference type="RefSeq" id="WP_010756207.1">
    <property type="nucleotide sequence ID" value="NZ_ASWD01000002.1"/>
</dbReference>
<evidence type="ECO:0000313" key="6">
    <source>
        <dbReference type="Proteomes" id="UP000013782"/>
    </source>
</evidence>
<dbReference type="Proteomes" id="UP000013782">
    <property type="component" value="Unassembled WGS sequence"/>
</dbReference>
<dbReference type="InterPro" id="IPR036390">
    <property type="entry name" value="WH_DNA-bd_sf"/>
</dbReference>
<organism evidence="5 6">
    <name type="scientific">Enterococcus pallens ATCC BAA-351</name>
    <dbReference type="NCBI Taxonomy" id="1158607"/>
    <lineage>
        <taxon>Bacteria</taxon>
        <taxon>Bacillati</taxon>
        <taxon>Bacillota</taxon>
        <taxon>Bacilli</taxon>
        <taxon>Lactobacillales</taxon>
        <taxon>Enterococcaceae</taxon>
        <taxon>Enterococcus</taxon>
    </lineage>
</organism>
<gene>
    <name evidence="5" type="ORF">UAU_01177</name>
</gene>
<dbReference type="PANTHER" id="PTHR30185">
    <property type="entry name" value="CRYPTIC BETA-GLUCOSIDE BGL OPERON ANTITERMINATOR"/>
    <property type="match status" value="1"/>
</dbReference>
<dbReference type="InterPro" id="IPR013199">
    <property type="entry name" value="HTH_Mga_DNA-bd_dom"/>
</dbReference>
<evidence type="ECO:0008006" key="7">
    <source>
        <dbReference type="Google" id="ProtNLM"/>
    </source>
</evidence>
<dbReference type="Pfam" id="PF18333">
    <property type="entry name" value="ssDNA_DBD"/>
    <property type="match status" value="1"/>
</dbReference>
<keyword evidence="6" id="KW-1185">Reference proteome</keyword>
<dbReference type="PANTHER" id="PTHR30185:SF18">
    <property type="entry name" value="TRANSCRIPTIONAL REGULATOR MTLR"/>
    <property type="match status" value="1"/>
</dbReference>